<dbReference type="RefSeq" id="WP_039174694.1">
    <property type="nucleotide sequence ID" value="NZ_JPXX01000047.1"/>
</dbReference>
<dbReference type="Proteomes" id="UP000030539">
    <property type="component" value="Unassembled WGS sequence"/>
</dbReference>
<dbReference type="InterPro" id="IPR043129">
    <property type="entry name" value="ATPase_NBD"/>
</dbReference>
<reference evidence="2 3" key="1">
    <citation type="submission" date="2014-08" db="EMBL/GenBank/DDBJ databases">
        <title>Chaperone-usher fimbriae in a diverse selection of Gallibacterium genomes.</title>
        <authorList>
            <person name="Kudirkiene E."/>
            <person name="Bager R.J."/>
            <person name="Johnson T.J."/>
            <person name="Bojesen A.M."/>
        </authorList>
    </citation>
    <scope>NUCLEOTIDE SEQUENCE [LARGE SCALE GENOMIC DNA]</scope>
    <source>
        <strain evidence="2 3">CCM5974</strain>
    </source>
</reference>
<keyword evidence="1" id="KW-0067">ATP-binding</keyword>
<dbReference type="GO" id="GO:0016773">
    <property type="term" value="F:phosphotransferase activity, alcohol group as acceptor"/>
    <property type="evidence" value="ECO:0007669"/>
    <property type="project" value="UniProtKB-UniRule"/>
</dbReference>
<dbReference type="Gene3D" id="3.30.420.40">
    <property type="match status" value="2"/>
</dbReference>
<comment type="function">
    <text evidence="1">Catalyzes the specific phosphorylation of 1,6-anhydro-N-acetylmuramic acid (anhMurNAc) with the simultaneous cleavage of the 1,6-anhydro ring, generating MurNAc-6-P. Is required for the utilization of anhMurNAc either imported from the medium or derived from its own cell wall murein, and thus plays a role in cell wall recycling.</text>
</comment>
<dbReference type="eggNOG" id="COG2377">
    <property type="taxonomic scope" value="Bacteria"/>
</dbReference>
<comment type="pathway">
    <text evidence="1">Amino-sugar metabolism; 1,6-anhydro-N-acetylmuramate degradation.</text>
</comment>
<dbReference type="GO" id="GO:0009254">
    <property type="term" value="P:peptidoglycan turnover"/>
    <property type="evidence" value="ECO:0007669"/>
    <property type="project" value="UniProtKB-UniRule"/>
</dbReference>
<dbReference type="SUPFAM" id="SSF53067">
    <property type="entry name" value="Actin-like ATPase domain"/>
    <property type="match status" value="1"/>
</dbReference>
<comment type="catalytic activity">
    <reaction evidence="1">
        <text>1,6-anhydro-N-acetyl-beta-muramate + ATP + H2O = N-acetyl-D-muramate 6-phosphate + ADP + H(+)</text>
        <dbReference type="Rhea" id="RHEA:24952"/>
        <dbReference type="ChEBI" id="CHEBI:15377"/>
        <dbReference type="ChEBI" id="CHEBI:15378"/>
        <dbReference type="ChEBI" id="CHEBI:30616"/>
        <dbReference type="ChEBI" id="CHEBI:58690"/>
        <dbReference type="ChEBI" id="CHEBI:58722"/>
        <dbReference type="ChEBI" id="CHEBI:456216"/>
        <dbReference type="EC" id="2.7.1.170"/>
    </reaction>
</comment>
<dbReference type="AlphaFoldDB" id="A0A0A2YCM0"/>
<dbReference type="GO" id="GO:0006040">
    <property type="term" value="P:amino sugar metabolic process"/>
    <property type="evidence" value="ECO:0007669"/>
    <property type="project" value="InterPro"/>
</dbReference>
<protein>
    <recommendedName>
        <fullName evidence="1">Anhydro-N-acetylmuramic acid kinase</fullName>
        <ecNumber evidence="1">2.7.1.170</ecNumber>
    </recommendedName>
    <alternativeName>
        <fullName evidence="1">AnhMurNAc kinase</fullName>
    </alternativeName>
</protein>
<evidence type="ECO:0000256" key="1">
    <source>
        <dbReference type="HAMAP-Rule" id="MF_01270"/>
    </source>
</evidence>
<accession>A0A0A2YCM0</accession>
<dbReference type="PANTHER" id="PTHR30605">
    <property type="entry name" value="ANHYDRO-N-ACETYLMURAMIC ACID KINASE"/>
    <property type="match status" value="1"/>
</dbReference>
<dbReference type="UniPathway" id="UPA00343"/>
<dbReference type="EC" id="2.7.1.170" evidence="1"/>
<keyword evidence="1" id="KW-0547">Nucleotide-binding</keyword>
<keyword evidence="1" id="KW-0808">Transferase</keyword>
<comment type="similarity">
    <text evidence="1">Belongs to the anhydro-N-acetylmuramic acid kinase family.</text>
</comment>
<dbReference type="UniPathway" id="UPA00544"/>
<evidence type="ECO:0000313" key="2">
    <source>
        <dbReference type="EMBL" id="KGQ35089.1"/>
    </source>
</evidence>
<dbReference type="InterPro" id="IPR005338">
    <property type="entry name" value="Anhydro_N_Ac-Mur_kinase"/>
</dbReference>
<proteinExistence type="inferred from homology"/>
<dbReference type="GO" id="GO:0016301">
    <property type="term" value="F:kinase activity"/>
    <property type="evidence" value="ECO:0007669"/>
    <property type="project" value="UniProtKB-KW"/>
</dbReference>
<gene>
    <name evidence="1" type="primary">anmK</name>
    <name evidence="2" type="ORF">JP36_11245</name>
</gene>
<sequence>MQPNLYIGMMSGTSLDGVDTVIVDFSNAFPQIVTSLYAPMPQDLRDDLTDLMRGVTTLQKLGEIEQRLSWLYVEQVRQILQQQRLSAEQIIAIGCHGQTVWHAPMGKYPFTMQLVDGNLLAAQTGITTITDFRRKDIAYGGQGAPLVPAFHQAIFSNPKHLTVLLNIGGISNVTILYPDGTVSGFDTGPGNTLMDNWIKLHHGRNFDQNGEWAAQGQVNTALLQSCLRTEYFHQLPPKSTGRELFNLPWLQQKLDALPQIAAVDVQATLLELTAQTIVEQLPKLQTETMLWVFGGGANNPVLMQRLQDLLPNWRIRNSNQSGIDADFMEATAFAWLAYRTIHHQSGNLPSVTGASKNAILGAIHLADKINNKDL</sequence>
<evidence type="ECO:0000313" key="3">
    <source>
        <dbReference type="Proteomes" id="UP000030539"/>
    </source>
</evidence>
<dbReference type="NCBIfam" id="NF007139">
    <property type="entry name" value="PRK09585.1-3"/>
    <property type="match status" value="1"/>
</dbReference>
<dbReference type="PANTHER" id="PTHR30605:SF0">
    <property type="entry name" value="ANHYDRO-N-ACETYLMURAMIC ACID KINASE"/>
    <property type="match status" value="1"/>
</dbReference>
<dbReference type="GO" id="GO:0005524">
    <property type="term" value="F:ATP binding"/>
    <property type="evidence" value="ECO:0007669"/>
    <property type="project" value="UniProtKB-UniRule"/>
</dbReference>
<keyword evidence="1 2" id="KW-0418">Kinase</keyword>
<dbReference type="EMBL" id="JPXX01000047">
    <property type="protein sequence ID" value="KGQ35089.1"/>
    <property type="molecule type" value="Genomic_DNA"/>
</dbReference>
<dbReference type="CDD" id="cd24050">
    <property type="entry name" value="ASKHA_NBD_ANMK"/>
    <property type="match status" value="1"/>
</dbReference>
<dbReference type="STRING" id="155515.JP36_11245"/>
<organism evidence="2 3">
    <name type="scientific">Gallibacterium genomosp. 1</name>
    <dbReference type="NCBI Taxonomy" id="155515"/>
    <lineage>
        <taxon>Bacteria</taxon>
        <taxon>Pseudomonadati</taxon>
        <taxon>Pseudomonadota</taxon>
        <taxon>Gammaproteobacteria</taxon>
        <taxon>Pasteurellales</taxon>
        <taxon>Pasteurellaceae</taxon>
        <taxon>Gallibacterium</taxon>
    </lineage>
</organism>
<feature type="binding site" evidence="1">
    <location>
        <begin position="12"/>
        <end position="19"/>
    </location>
    <ligand>
        <name>ATP</name>
        <dbReference type="ChEBI" id="CHEBI:30616"/>
    </ligand>
</feature>
<dbReference type="GO" id="GO:0097175">
    <property type="term" value="P:1,6-anhydro-N-acetyl-beta-muramic acid catabolic process"/>
    <property type="evidence" value="ECO:0007669"/>
    <property type="project" value="UniProtKB-UniRule"/>
</dbReference>
<comment type="caution">
    <text evidence="2">The sequence shown here is derived from an EMBL/GenBank/DDBJ whole genome shotgun (WGS) entry which is preliminary data.</text>
</comment>
<dbReference type="HAMAP" id="MF_01270">
    <property type="entry name" value="AnhMurNAc_kinase"/>
    <property type="match status" value="1"/>
</dbReference>
<name>A0A0A2YCM0_9PAST</name>
<keyword evidence="1" id="KW-0119">Carbohydrate metabolism</keyword>
<dbReference type="Pfam" id="PF03702">
    <property type="entry name" value="AnmK"/>
    <property type="match status" value="1"/>
</dbReference>
<comment type="pathway">
    <text evidence="1">Cell wall biogenesis; peptidoglycan recycling.</text>
</comment>